<reference evidence="1 2" key="1">
    <citation type="submission" date="2014-09" db="EMBL/GenBank/DDBJ databases">
        <title>Draft genome sequence of Streptomyces natalensis ATCC 27448, producer of the antifungal pimaricin.</title>
        <authorList>
            <person name="Mendes M.V."/>
            <person name="Beites T."/>
            <person name="Pires S."/>
            <person name="Santos C.L."/>
            <person name="Moradas-Ferreira P."/>
        </authorList>
    </citation>
    <scope>NUCLEOTIDE SEQUENCE [LARGE SCALE GENOMIC DNA]</scope>
    <source>
        <strain evidence="1 2">ATCC 27448</strain>
    </source>
</reference>
<sequence>MTPHSLAFYVDVVTTGTVLGAKPTDSPDQVTAILGSDFAENSLDVHNMWRDYGMAEFFWVRESPHHPWEGHHFTLHVHRLSYWGGSIVNGAMRERYGRFDRHLRFDKLARLLTKRGVHLEDVPDANAPAFTMHWQPASQVSVMVFRAHEEGERRRGTDRVGDVYAISSPMNAEAVAWSRARYGRQDA</sequence>
<accession>A0A0D7CK71</accession>
<evidence type="ECO:0000313" key="1">
    <source>
        <dbReference type="EMBL" id="KIZ16471.1"/>
    </source>
</evidence>
<dbReference type="EMBL" id="JRKI01000027">
    <property type="protein sequence ID" value="KIZ16471.1"/>
    <property type="molecule type" value="Genomic_DNA"/>
</dbReference>
<dbReference type="Proteomes" id="UP000032458">
    <property type="component" value="Unassembled WGS sequence"/>
</dbReference>
<dbReference type="RefSeq" id="WP_030072825.1">
    <property type="nucleotide sequence ID" value="NZ_JRKI01000027.1"/>
</dbReference>
<proteinExistence type="predicted"/>
<dbReference type="PATRIC" id="fig|1240678.4.peg.4060"/>
<protein>
    <submittedName>
        <fullName evidence="1">Uncharacterized protein</fullName>
    </submittedName>
</protein>
<keyword evidence="2" id="KW-1185">Reference proteome</keyword>
<gene>
    <name evidence="1" type="ORF">SNA_19255</name>
</gene>
<name>A0A0D7CK71_9ACTN</name>
<organism evidence="1 2">
    <name type="scientific">Streptomyces natalensis ATCC 27448</name>
    <dbReference type="NCBI Taxonomy" id="1240678"/>
    <lineage>
        <taxon>Bacteria</taxon>
        <taxon>Bacillati</taxon>
        <taxon>Actinomycetota</taxon>
        <taxon>Actinomycetes</taxon>
        <taxon>Kitasatosporales</taxon>
        <taxon>Streptomycetaceae</taxon>
        <taxon>Streptomyces</taxon>
    </lineage>
</organism>
<dbReference type="AlphaFoldDB" id="A0A0D7CK71"/>
<evidence type="ECO:0000313" key="2">
    <source>
        <dbReference type="Proteomes" id="UP000032458"/>
    </source>
</evidence>
<comment type="caution">
    <text evidence="1">The sequence shown here is derived from an EMBL/GenBank/DDBJ whole genome shotgun (WGS) entry which is preliminary data.</text>
</comment>